<comment type="caution">
    <text evidence="2">The sequence shown here is derived from an EMBL/GenBank/DDBJ whole genome shotgun (WGS) entry which is preliminary data.</text>
</comment>
<accession>A0ABX0VGA0</accession>
<dbReference type="EMBL" id="JAATJS010000006">
    <property type="protein sequence ID" value="NIX78035.1"/>
    <property type="molecule type" value="Genomic_DNA"/>
</dbReference>
<name>A0ABX0VGA0_9HYPH</name>
<keyword evidence="3" id="KW-1185">Reference proteome</keyword>
<gene>
    <name evidence="2" type="ORF">HB375_15660</name>
</gene>
<dbReference type="Proteomes" id="UP000707352">
    <property type="component" value="Unassembled WGS sequence"/>
</dbReference>
<dbReference type="RefSeq" id="WP_167673953.1">
    <property type="nucleotide sequence ID" value="NZ_JAATJS010000006.1"/>
</dbReference>
<evidence type="ECO:0000313" key="3">
    <source>
        <dbReference type="Proteomes" id="UP000707352"/>
    </source>
</evidence>
<feature type="compositionally biased region" description="Basic residues" evidence="1">
    <location>
        <begin position="1"/>
        <end position="13"/>
    </location>
</feature>
<proteinExistence type="predicted"/>
<feature type="region of interest" description="Disordered" evidence="1">
    <location>
        <begin position="1"/>
        <end position="31"/>
    </location>
</feature>
<evidence type="ECO:0000256" key="1">
    <source>
        <dbReference type="SAM" id="MobiDB-lite"/>
    </source>
</evidence>
<sequence length="163" mass="16812">MAKAKAAKAKKSPGKAAKPAKAPEKAKKLPKGLRKFAPLKTLMSSELGREILAEALVAAAAAAAAALTKKRPATKIASAISEATPKVVEAAKQTVQTAADAVAGVVTEAAHTYLPTAVMGEREPKPEGTKTAGKPAYAHLASDLNKVKKSPRKAPKPERPAKH</sequence>
<organism evidence="2 3">
    <name type="scientific">Microvirga terricola</name>
    <dbReference type="NCBI Taxonomy" id="2719797"/>
    <lineage>
        <taxon>Bacteria</taxon>
        <taxon>Pseudomonadati</taxon>
        <taxon>Pseudomonadota</taxon>
        <taxon>Alphaproteobacteria</taxon>
        <taxon>Hyphomicrobiales</taxon>
        <taxon>Methylobacteriaceae</taxon>
        <taxon>Microvirga</taxon>
    </lineage>
</organism>
<protein>
    <submittedName>
        <fullName evidence="2">Uncharacterized protein</fullName>
    </submittedName>
</protein>
<evidence type="ECO:0000313" key="2">
    <source>
        <dbReference type="EMBL" id="NIX78035.1"/>
    </source>
</evidence>
<reference evidence="2 3" key="1">
    <citation type="submission" date="2020-03" db="EMBL/GenBank/DDBJ databases">
        <title>The genome sequence of Microvirga sp. c23x22.</title>
        <authorList>
            <person name="Zhang X."/>
        </authorList>
    </citation>
    <scope>NUCLEOTIDE SEQUENCE [LARGE SCALE GENOMIC DNA]</scope>
    <source>
        <strain evidence="3">c23x22</strain>
    </source>
</reference>
<feature type="region of interest" description="Disordered" evidence="1">
    <location>
        <begin position="116"/>
        <end position="163"/>
    </location>
</feature>